<dbReference type="SUPFAM" id="SSF51197">
    <property type="entry name" value="Clavaminate synthase-like"/>
    <property type="match status" value="1"/>
</dbReference>
<dbReference type="PANTHER" id="PTHR47990">
    <property type="entry name" value="2-OXOGLUTARATE (2OG) AND FE(II)-DEPENDENT OXYGENASE SUPERFAMILY PROTEIN-RELATED"/>
    <property type="match status" value="1"/>
</dbReference>
<dbReference type="PROSITE" id="PS51471">
    <property type="entry name" value="FE2OG_OXY"/>
    <property type="match status" value="1"/>
</dbReference>
<dbReference type="InterPro" id="IPR026992">
    <property type="entry name" value="DIOX_N"/>
</dbReference>
<gene>
    <name evidence="4" type="ORF">OAory_01047550</name>
</gene>
<accession>A0A1S9DGQ0</accession>
<dbReference type="InterPro" id="IPR027443">
    <property type="entry name" value="IPNS-like_sf"/>
</dbReference>
<sequence length="318" mass="35998">MDKTDIAHLEVLSFAKLASKDQTELNKLLDACRKQGFFYLDLAGSNVSHGLHQRLKALSLMKDWFDRPNEEKMKLHKDSVTNGYKPPGTLSGVVKHMKDGFENIKLPRDNFLGTGDSLPEVFKNDKEVFRDDLEISHGVTLTILSCLSDLLQPPVRLEDYHQENMSSQSTMMYFRYAKQCADKSSGVGHNMHTDLGTLTLLYCEQWGLQVYAQATNSWKYVQPRPGLYVVNVGDALRFLSGNDLLSALHRVVPVPGHESEYRYSTAYFLRPGNETEFRTSENTVVSALNWHDQKYNVFKAAHVEQEKNTILTGGIGAF</sequence>
<reference evidence="4 5" key="1">
    <citation type="submission" date="2016-10" db="EMBL/GenBank/DDBJ databases">
        <title>Genome sequencing of Aspergillus oryzae BCC7051.</title>
        <authorList>
            <person name="Thammarongtham C."/>
            <person name="Vorapreeda T."/>
            <person name="Nookaew I."/>
            <person name="Srisuk T."/>
            <person name="Land M."/>
            <person name="Jeennor S."/>
            <person name="Laoteng K."/>
        </authorList>
    </citation>
    <scope>NUCLEOTIDE SEQUENCE [LARGE SCALE GENOMIC DNA]</scope>
    <source>
        <strain evidence="4 5">BCC7051</strain>
    </source>
</reference>
<dbReference type="eggNOG" id="KOG0143">
    <property type="taxonomic scope" value="Eukaryota"/>
</dbReference>
<dbReference type="AlphaFoldDB" id="A0A1S9DGQ0"/>
<dbReference type="VEuPathDB" id="FungiDB:AO090103000450"/>
<dbReference type="InterPro" id="IPR005123">
    <property type="entry name" value="Oxoglu/Fe-dep_dioxygenase_dom"/>
</dbReference>
<keyword evidence="2" id="KW-0560">Oxidoreductase</keyword>
<proteinExistence type="inferred from homology"/>
<dbReference type="GO" id="GO:0044283">
    <property type="term" value="P:small molecule biosynthetic process"/>
    <property type="evidence" value="ECO:0007669"/>
    <property type="project" value="UniProtKB-ARBA"/>
</dbReference>
<dbReference type="EMBL" id="MKZY01000006">
    <property type="protein sequence ID" value="OOO08255.1"/>
    <property type="molecule type" value="Genomic_DNA"/>
</dbReference>
<evidence type="ECO:0000256" key="1">
    <source>
        <dbReference type="ARBA" id="ARBA00008056"/>
    </source>
</evidence>
<organism evidence="4 5">
    <name type="scientific">Aspergillus oryzae</name>
    <name type="common">Yellow koji mold</name>
    <dbReference type="NCBI Taxonomy" id="5062"/>
    <lineage>
        <taxon>Eukaryota</taxon>
        <taxon>Fungi</taxon>
        <taxon>Dikarya</taxon>
        <taxon>Ascomycota</taxon>
        <taxon>Pezizomycotina</taxon>
        <taxon>Eurotiomycetes</taxon>
        <taxon>Eurotiomycetidae</taxon>
        <taxon>Eurotiales</taxon>
        <taxon>Aspergillaceae</taxon>
        <taxon>Aspergillus</taxon>
        <taxon>Aspergillus subgen. Circumdati</taxon>
    </lineage>
</organism>
<name>A0A1S9DGQ0_ASPOZ</name>
<evidence type="ECO:0000256" key="2">
    <source>
        <dbReference type="RuleBase" id="RU003682"/>
    </source>
</evidence>
<dbReference type="OrthoDB" id="288590at2759"/>
<protein>
    <submittedName>
        <fullName evidence="4">2OG-Fe(II) oxygenase</fullName>
    </submittedName>
</protein>
<dbReference type="Pfam" id="PF03171">
    <property type="entry name" value="2OG-FeII_Oxy"/>
    <property type="match status" value="1"/>
</dbReference>
<dbReference type="Pfam" id="PF14226">
    <property type="entry name" value="DIOX_N"/>
    <property type="match status" value="1"/>
</dbReference>
<keyword evidence="2" id="KW-0408">Iron</keyword>
<comment type="similarity">
    <text evidence="1 2">Belongs to the iron/ascorbate-dependent oxidoreductase family.</text>
</comment>
<keyword evidence="2" id="KW-0479">Metal-binding</keyword>
<dbReference type="Gene3D" id="2.60.120.330">
    <property type="entry name" value="B-lactam Antibiotic, Isopenicillin N Synthase, Chain"/>
    <property type="match status" value="1"/>
</dbReference>
<comment type="caution">
    <text evidence="4">The sequence shown here is derived from an EMBL/GenBank/DDBJ whole genome shotgun (WGS) entry which is preliminary data.</text>
</comment>
<evidence type="ECO:0000313" key="5">
    <source>
        <dbReference type="Proteomes" id="UP000190312"/>
    </source>
</evidence>
<evidence type="ECO:0000259" key="3">
    <source>
        <dbReference type="PROSITE" id="PS51471"/>
    </source>
</evidence>
<dbReference type="InterPro" id="IPR044861">
    <property type="entry name" value="IPNS-like_FE2OG_OXY"/>
</dbReference>
<dbReference type="InterPro" id="IPR050231">
    <property type="entry name" value="Iron_ascorbate_oxido_reductase"/>
</dbReference>
<dbReference type="Proteomes" id="UP000190312">
    <property type="component" value="Unassembled WGS sequence"/>
</dbReference>
<dbReference type="OMA" id="QCADKSS"/>
<evidence type="ECO:0000313" key="4">
    <source>
        <dbReference type="EMBL" id="OOO08255.1"/>
    </source>
</evidence>
<dbReference type="GO" id="GO:0046872">
    <property type="term" value="F:metal ion binding"/>
    <property type="evidence" value="ECO:0007669"/>
    <property type="project" value="UniProtKB-KW"/>
</dbReference>
<dbReference type="GO" id="GO:0016491">
    <property type="term" value="F:oxidoreductase activity"/>
    <property type="evidence" value="ECO:0007669"/>
    <property type="project" value="UniProtKB-KW"/>
</dbReference>
<feature type="domain" description="Fe2OG dioxygenase" evidence="3">
    <location>
        <begin position="166"/>
        <end position="271"/>
    </location>
</feature>